<feature type="region of interest" description="Disordered" evidence="1">
    <location>
        <begin position="1"/>
        <end position="61"/>
    </location>
</feature>
<feature type="compositionally biased region" description="Basic and acidic residues" evidence="1">
    <location>
        <begin position="11"/>
        <end position="26"/>
    </location>
</feature>
<comment type="caution">
    <text evidence="2">The sequence shown here is derived from an EMBL/GenBank/DDBJ whole genome shotgun (WGS) entry which is preliminary data.</text>
</comment>
<keyword evidence="3" id="KW-1185">Reference proteome</keyword>
<sequence length="61" mass="6697">FDDVAGAILEEESRRKNKEEKPESSKQAEALTMMRGRSMERGPSGSQNLEDGRTSNATIVA</sequence>
<feature type="compositionally biased region" description="Polar residues" evidence="1">
    <location>
        <begin position="44"/>
        <end position="61"/>
    </location>
</feature>
<proteinExistence type="predicted"/>
<reference evidence="2 3" key="1">
    <citation type="journal article" date="2018" name="Front. Plant Sci.">
        <title>Red Clover (Trifolium pratense) and Zigzag Clover (T. medium) - A Picture of Genomic Similarities and Differences.</title>
        <authorList>
            <person name="Dluhosova J."/>
            <person name="Istvanek J."/>
            <person name="Nedelnik J."/>
            <person name="Repkova J."/>
        </authorList>
    </citation>
    <scope>NUCLEOTIDE SEQUENCE [LARGE SCALE GENOMIC DNA]</scope>
    <source>
        <strain evidence="3">cv. 10/8</strain>
        <tissue evidence="2">Leaf</tissue>
    </source>
</reference>
<protein>
    <submittedName>
        <fullName evidence="2">Gag-pol polyprotein</fullName>
    </submittedName>
</protein>
<dbReference type="Proteomes" id="UP000265520">
    <property type="component" value="Unassembled WGS sequence"/>
</dbReference>
<evidence type="ECO:0000313" key="3">
    <source>
        <dbReference type="Proteomes" id="UP000265520"/>
    </source>
</evidence>
<dbReference type="AlphaFoldDB" id="A0A392WCV4"/>
<evidence type="ECO:0000313" key="2">
    <source>
        <dbReference type="EMBL" id="MCI96931.1"/>
    </source>
</evidence>
<feature type="non-terminal residue" evidence="2">
    <location>
        <position position="1"/>
    </location>
</feature>
<evidence type="ECO:0000256" key="1">
    <source>
        <dbReference type="SAM" id="MobiDB-lite"/>
    </source>
</evidence>
<accession>A0A392WCV4</accession>
<dbReference type="EMBL" id="LXQA011428343">
    <property type="protein sequence ID" value="MCI96931.1"/>
    <property type="molecule type" value="Genomic_DNA"/>
</dbReference>
<name>A0A392WCV4_9FABA</name>
<organism evidence="2 3">
    <name type="scientific">Trifolium medium</name>
    <dbReference type="NCBI Taxonomy" id="97028"/>
    <lineage>
        <taxon>Eukaryota</taxon>
        <taxon>Viridiplantae</taxon>
        <taxon>Streptophyta</taxon>
        <taxon>Embryophyta</taxon>
        <taxon>Tracheophyta</taxon>
        <taxon>Spermatophyta</taxon>
        <taxon>Magnoliopsida</taxon>
        <taxon>eudicotyledons</taxon>
        <taxon>Gunneridae</taxon>
        <taxon>Pentapetalae</taxon>
        <taxon>rosids</taxon>
        <taxon>fabids</taxon>
        <taxon>Fabales</taxon>
        <taxon>Fabaceae</taxon>
        <taxon>Papilionoideae</taxon>
        <taxon>50 kb inversion clade</taxon>
        <taxon>NPAAA clade</taxon>
        <taxon>Hologalegina</taxon>
        <taxon>IRL clade</taxon>
        <taxon>Trifolieae</taxon>
        <taxon>Trifolium</taxon>
    </lineage>
</organism>